<accession>A0A3M7SCG2</accession>
<name>A0A3M7SCG2_BRAPC</name>
<comment type="caution">
    <text evidence="1">The sequence shown here is derived from an EMBL/GenBank/DDBJ whole genome shotgun (WGS) entry which is preliminary data.</text>
</comment>
<organism evidence="1 2">
    <name type="scientific">Brachionus plicatilis</name>
    <name type="common">Marine rotifer</name>
    <name type="synonym">Brachionus muelleri</name>
    <dbReference type="NCBI Taxonomy" id="10195"/>
    <lineage>
        <taxon>Eukaryota</taxon>
        <taxon>Metazoa</taxon>
        <taxon>Spiralia</taxon>
        <taxon>Gnathifera</taxon>
        <taxon>Rotifera</taxon>
        <taxon>Eurotatoria</taxon>
        <taxon>Monogononta</taxon>
        <taxon>Pseudotrocha</taxon>
        <taxon>Ploima</taxon>
        <taxon>Brachionidae</taxon>
        <taxon>Brachionus</taxon>
    </lineage>
</organism>
<proteinExistence type="predicted"/>
<evidence type="ECO:0000313" key="2">
    <source>
        <dbReference type="Proteomes" id="UP000276133"/>
    </source>
</evidence>
<keyword evidence="2" id="KW-1185">Reference proteome</keyword>
<dbReference type="Proteomes" id="UP000276133">
    <property type="component" value="Unassembled WGS sequence"/>
</dbReference>
<reference evidence="1 2" key="1">
    <citation type="journal article" date="2018" name="Sci. Rep.">
        <title>Genomic signatures of local adaptation to the degree of environmental predictability in rotifers.</title>
        <authorList>
            <person name="Franch-Gras L."/>
            <person name="Hahn C."/>
            <person name="Garcia-Roger E.M."/>
            <person name="Carmona M.J."/>
            <person name="Serra M."/>
            <person name="Gomez A."/>
        </authorList>
    </citation>
    <scope>NUCLEOTIDE SEQUENCE [LARGE SCALE GENOMIC DNA]</scope>
    <source>
        <strain evidence="1">HYR1</strain>
    </source>
</reference>
<sequence>MSLFIELKLRIFHKLGKRAKARATIYLFLKKNKTVIQKSKMIKSKEAIDRMIIPIILVTVNLIFRIDCYKLIIHTPGLYSMLNCNRNRKIAASWIIVSSIQI</sequence>
<gene>
    <name evidence="1" type="ORF">BpHYR1_012529</name>
</gene>
<protein>
    <submittedName>
        <fullName evidence="1">Uncharacterized protein</fullName>
    </submittedName>
</protein>
<dbReference type="EMBL" id="REGN01001634">
    <property type="protein sequence ID" value="RNA33462.1"/>
    <property type="molecule type" value="Genomic_DNA"/>
</dbReference>
<dbReference type="AlphaFoldDB" id="A0A3M7SCG2"/>
<evidence type="ECO:0000313" key="1">
    <source>
        <dbReference type="EMBL" id="RNA33462.1"/>
    </source>
</evidence>